<dbReference type="EMBL" id="BBNO01000004">
    <property type="protein sequence ID" value="GAO08396.1"/>
    <property type="molecule type" value="Genomic_DNA"/>
</dbReference>
<feature type="transmembrane region" description="Helical" evidence="2">
    <location>
        <begin position="32"/>
        <end position="52"/>
    </location>
</feature>
<evidence type="ECO:0000313" key="4">
    <source>
        <dbReference type="Proteomes" id="UP000048965"/>
    </source>
</evidence>
<sequence length="101" mass="10650">MGGFLLGPGSLPAEHPWPLFTLPVLGAGFPLLARYAGPALIRALFLLAAVFLTRAPGRAVRAGGAAGRDPARRGGRRRPPDRAGSSGICTTAPRRNRWPWA</sequence>
<evidence type="ECO:0000256" key="1">
    <source>
        <dbReference type="SAM" id="MobiDB-lite"/>
    </source>
</evidence>
<reference evidence="4" key="1">
    <citation type="submission" date="2014-09" db="EMBL/GenBank/DDBJ databases">
        <title>Whole genome shotgun sequence of Streptomyces sp. NBRC 110027.</title>
        <authorList>
            <person name="Komaki H."/>
            <person name="Ichikawa N."/>
            <person name="Katano-Makiyama Y."/>
            <person name="Hosoyama A."/>
            <person name="Hashimoto M."/>
            <person name="Uohara A."/>
            <person name="Kitahashi Y."/>
            <person name="Ohji S."/>
            <person name="Kimura A."/>
            <person name="Yamazoe A."/>
            <person name="Igarashi Y."/>
            <person name="Fujita N."/>
        </authorList>
    </citation>
    <scope>NUCLEOTIDE SEQUENCE [LARGE SCALE GENOMIC DNA]</scope>
    <source>
        <strain evidence="4">NBRC 110027</strain>
    </source>
</reference>
<accession>A0A0P4R777</accession>
<keyword evidence="2" id="KW-0472">Membrane</keyword>
<dbReference type="AlphaFoldDB" id="A0A0P4R777"/>
<evidence type="ECO:0000256" key="2">
    <source>
        <dbReference type="SAM" id="Phobius"/>
    </source>
</evidence>
<keyword evidence="4" id="KW-1185">Reference proteome</keyword>
<organism evidence="3 4">
    <name type="scientific">Streptomyces lydicamycinicus</name>
    <dbReference type="NCBI Taxonomy" id="1546107"/>
    <lineage>
        <taxon>Bacteria</taxon>
        <taxon>Bacillati</taxon>
        <taxon>Actinomycetota</taxon>
        <taxon>Actinomycetes</taxon>
        <taxon>Kitasatosporales</taxon>
        <taxon>Streptomycetaceae</taxon>
        <taxon>Streptomyces</taxon>
    </lineage>
</organism>
<comment type="caution">
    <text evidence="3">The sequence shown here is derived from an EMBL/GenBank/DDBJ whole genome shotgun (WGS) entry which is preliminary data.</text>
</comment>
<keyword evidence="2" id="KW-1133">Transmembrane helix</keyword>
<dbReference type="Proteomes" id="UP000048965">
    <property type="component" value="Unassembled WGS sequence"/>
</dbReference>
<evidence type="ECO:0000313" key="3">
    <source>
        <dbReference type="EMBL" id="GAO08396.1"/>
    </source>
</evidence>
<name>A0A0P4R777_9ACTN</name>
<keyword evidence="2" id="KW-0812">Transmembrane</keyword>
<feature type="region of interest" description="Disordered" evidence="1">
    <location>
        <begin position="59"/>
        <end position="101"/>
    </location>
</feature>
<protein>
    <submittedName>
        <fullName evidence="3">Uncharacterized protein</fullName>
    </submittedName>
</protein>
<gene>
    <name evidence="3" type="ORF">TPA0598_04_00320</name>
</gene>
<proteinExistence type="predicted"/>
<reference evidence="3 4" key="2">
    <citation type="journal article" date="2015" name="Stand. Genomic Sci.">
        <title>Draft genome sequence of marine-derived Streptomyces sp. TP-A0598, a producer of anti-MRSA antibiotic lydicamycins.</title>
        <authorList>
            <person name="Komaki H."/>
            <person name="Ichikawa N."/>
            <person name="Hosoyama A."/>
            <person name="Fujita N."/>
            <person name="Igarashi Y."/>
        </authorList>
    </citation>
    <scope>NUCLEOTIDE SEQUENCE [LARGE SCALE GENOMIC DNA]</scope>
    <source>
        <strain evidence="3 4">NBRC 110027</strain>
    </source>
</reference>